<dbReference type="Pfam" id="PF00534">
    <property type="entry name" value="Glycos_transf_1"/>
    <property type="match status" value="1"/>
</dbReference>
<feature type="domain" description="Glycosyl transferase family 1" evidence="3">
    <location>
        <begin position="187"/>
        <end position="344"/>
    </location>
</feature>
<dbReference type="GO" id="GO:0016757">
    <property type="term" value="F:glycosyltransferase activity"/>
    <property type="evidence" value="ECO:0007669"/>
    <property type="project" value="UniProtKB-KW"/>
</dbReference>
<proteinExistence type="predicted"/>
<dbReference type="PANTHER" id="PTHR12526">
    <property type="entry name" value="GLYCOSYLTRANSFERASE"/>
    <property type="match status" value="1"/>
</dbReference>
<feature type="domain" description="Glycosyltransferase subfamily 4-like N-terminal" evidence="4">
    <location>
        <begin position="18"/>
        <end position="164"/>
    </location>
</feature>
<evidence type="ECO:0000256" key="1">
    <source>
        <dbReference type="ARBA" id="ARBA00022676"/>
    </source>
</evidence>
<sequence>MKVVHLTSAHDKSDSRIFLKMCRSLAQAGLDVHLVVPCPEGERRELRDGVTVHPVPLPKNRYHRNTTTVRQVLEVAGGLGADLYHFHDPDFLHQAPSWQRRLQRPFVYDAHEDYRAAICDKAWIHPLLRSAVSRYFGFVEDRAVKRLGGVVAATPTIAARFARMPRVETIFNYPLAHELATPGAGGEPGHFVYIGDITAERGVREMVRAVPLAGPQARLLLAGRFNSQELHEECRSYPQWQQVEECGFLDRKGVSALLSRACAGLVVLHPLDRYRVSLPIKLFEYMSCGLPVIASDFPLWREIVQGAGCGLLVDPLDPESIAAAMRSLAERPDAARAMGEKGRQAVLARYNWESEITKLLRFYDQVRGRFPAQGC</sequence>
<dbReference type="Proteomes" id="UP000568888">
    <property type="component" value="Unassembled WGS sequence"/>
</dbReference>
<dbReference type="RefSeq" id="WP_183346655.1">
    <property type="nucleotide sequence ID" value="NZ_BLXY01000002.1"/>
</dbReference>
<dbReference type="AlphaFoldDB" id="A0A6V8MUG3"/>
<comment type="caution">
    <text evidence="5">The sequence shown here is derived from an EMBL/GenBank/DDBJ whole genome shotgun (WGS) entry which is preliminary data.</text>
</comment>
<evidence type="ECO:0000313" key="6">
    <source>
        <dbReference type="Proteomes" id="UP000568888"/>
    </source>
</evidence>
<name>A0A6V8MUG3_9BACT</name>
<evidence type="ECO:0000259" key="3">
    <source>
        <dbReference type="Pfam" id="PF00534"/>
    </source>
</evidence>
<dbReference type="InterPro" id="IPR001296">
    <property type="entry name" value="Glyco_trans_1"/>
</dbReference>
<dbReference type="Gene3D" id="3.40.50.2000">
    <property type="entry name" value="Glycogen Phosphorylase B"/>
    <property type="match status" value="2"/>
</dbReference>
<keyword evidence="2 5" id="KW-0808">Transferase</keyword>
<organism evidence="5 6">
    <name type="scientific">Geomonas paludis</name>
    <dbReference type="NCBI Taxonomy" id="2740185"/>
    <lineage>
        <taxon>Bacteria</taxon>
        <taxon>Pseudomonadati</taxon>
        <taxon>Thermodesulfobacteriota</taxon>
        <taxon>Desulfuromonadia</taxon>
        <taxon>Geobacterales</taxon>
        <taxon>Geobacteraceae</taxon>
        <taxon>Geomonas</taxon>
    </lineage>
</organism>
<dbReference type="EMBL" id="BLXY01000002">
    <property type="protein sequence ID" value="GFO63828.1"/>
    <property type="molecule type" value="Genomic_DNA"/>
</dbReference>
<dbReference type="CDD" id="cd03794">
    <property type="entry name" value="GT4_WbuB-like"/>
    <property type="match status" value="1"/>
</dbReference>
<evidence type="ECO:0000313" key="5">
    <source>
        <dbReference type="EMBL" id="GFO63828.1"/>
    </source>
</evidence>
<evidence type="ECO:0000259" key="4">
    <source>
        <dbReference type="Pfam" id="PF13579"/>
    </source>
</evidence>
<evidence type="ECO:0000256" key="2">
    <source>
        <dbReference type="ARBA" id="ARBA00022679"/>
    </source>
</evidence>
<dbReference type="Pfam" id="PF13579">
    <property type="entry name" value="Glyco_trans_4_4"/>
    <property type="match status" value="1"/>
</dbReference>
<gene>
    <name evidence="5" type="primary">wbpH</name>
    <name evidence="5" type="ORF">GMPD_17470</name>
</gene>
<accession>A0A6V8MUG3</accession>
<dbReference type="InterPro" id="IPR028098">
    <property type="entry name" value="Glyco_trans_4-like_N"/>
</dbReference>
<protein>
    <submittedName>
        <fullName evidence="5">Glycosyltransferase WbpH</fullName>
    </submittedName>
</protein>
<dbReference type="SUPFAM" id="SSF53756">
    <property type="entry name" value="UDP-Glycosyltransferase/glycogen phosphorylase"/>
    <property type="match status" value="1"/>
</dbReference>
<reference evidence="6" key="1">
    <citation type="submission" date="2020-06" db="EMBL/GenBank/DDBJ databases">
        <title>Draft genomic sequecing of Geomonas sp. Red736.</title>
        <authorList>
            <person name="Itoh H."/>
            <person name="Xu Z.X."/>
            <person name="Ushijima N."/>
            <person name="Masuda Y."/>
            <person name="Shiratori Y."/>
            <person name="Senoo K."/>
        </authorList>
    </citation>
    <scope>NUCLEOTIDE SEQUENCE [LARGE SCALE GENOMIC DNA]</scope>
    <source>
        <strain evidence="6">Red736</strain>
    </source>
</reference>
<dbReference type="PANTHER" id="PTHR12526:SF629">
    <property type="entry name" value="TEICHURONIC ACID BIOSYNTHESIS GLYCOSYLTRANSFERASE TUAH-RELATED"/>
    <property type="match status" value="1"/>
</dbReference>
<keyword evidence="1" id="KW-0328">Glycosyltransferase</keyword>